<feature type="repeat" description="Hemopexin" evidence="7">
    <location>
        <begin position="212"/>
        <end position="256"/>
    </location>
</feature>
<sequence>MMATLAFISTTGPPGRFTHRPRDEGGAELSKQGFSGGEARRPSQKPRARLLDAMELLALALLLLGCPCGSFAAEESCEGRCDKGFDSQQKCQCDDLCVYYQSCCSDYSRICKTKVTRGDVFLQPEDDYQEYYDFTNGTDLVPTLSTPEATVNPVDEQASTDQNAWTDDYTGTEEEKWFVDPTEGTSWGPTEGPTLPGEEEQEQQEEESLCSGKPFDAFTSLKNGSIFAFRGQYLYELDEKSARPGYPKLIREVWGIDGPIDAAFTRVNCQGKTYLFQGSLYWRFHEGRLEADFPRNISQGFAGVPDHLDAALALPAQNFLAGERVYFFKGSRYWSYAFAQQPSREECEETTPSLVFGHYAGLQHDSWEEVFRLLFGAAGTGEASRPRLTSRDWRGLPSRLSAAMLGRLYVARSPSGTGAGRRRVSRRASRRRHRKKYPRRQQRWGRWDSSLSSFWETPGGVSSESSDRDWLVSPCQPFQSAYFFVDDKYYRVNLHTRKVDWVYPRYPRPIAKYWLGCPPSEDLL</sequence>
<keyword evidence="3" id="KW-0732">Signal</keyword>
<feature type="compositionally biased region" description="Acidic residues" evidence="8">
    <location>
        <begin position="197"/>
        <end position="207"/>
    </location>
</feature>
<dbReference type="SUPFAM" id="SSF50923">
    <property type="entry name" value="Hemopexin-like domain"/>
    <property type="match status" value="1"/>
</dbReference>
<dbReference type="InterPro" id="IPR018487">
    <property type="entry name" value="Hemopexin-like_repeat"/>
</dbReference>
<dbReference type="PANTHER" id="PTHR22917:SF3">
    <property type="entry name" value="VITRONECTIN"/>
    <property type="match status" value="1"/>
</dbReference>
<feature type="repeat" description="Hemopexin" evidence="7">
    <location>
        <begin position="257"/>
        <end position="304"/>
    </location>
</feature>
<evidence type="ECO:0000256" key="6">
    <source>
        <dbReference type="ARBA" id="ARBA00023180"/>
    </source>
</evidence>
<protein>
    <submittedName>
        <fullName evidence="10">Vitronectin</fullName>
    </submittedName>
</protein>
<dbReference type="GO" id="GO:0006955">
    <property type="term" value="P:immune response"/>
    <property type="evidence" value="ECO:0007669"/>
    <property type="project" value="InterPro"/>
</dbReference>
<dbReference type="PROSITE" id="PS51642">
    <property type="entry name" value="HEMOPEXIN_2"/>
    <property type="match status" value="4"/>
</dbReference>
<dbReference type="SMART" id="SM00120">
    <property type="entry name" value="HX"/>
    <property type="match status" value="4"/>
</dbReference>
<dbReference type="SMART" id="SM00201">
    <property type="entry name" value="SO"/>
    <property type="match status" value="1"/>
</dbReference>
<reference evidence="10 11" key="1">
    <citation type="journal article" date="2024" name="Proc. Natl. Acad. Sci. U.S.A.">
        <title>The genetic regulatory architecture and epigenomic basis for age-related changes in rattlesnake venom.</title>
        <authorList>
            <person name="Hogan M.P."/>
            <person name="Holding M.L."/>
            <person name="Nystrom G.S."/>
            <person name="Colston T.J."/>
            <person name="Bartlett D.A."/>
            <person name="Mason A.J."/>
            <person name="Ellsworth S.A."/>
            <person name="Rautsaw R.M."/>
            <person name="Lawrence K.C."/>
            <person name="Strickland J.L."/>
            <person name="He B."/>
            <person name="Fraser P."/>
            <person name="Margres M.J."/>
            <person name="Gilbert D.M."/>
            <person name="Gibbs H.L."/>
            <person name="Parkinson C.L."/>
            <person name="Rokyta D.R."/>
        </authorList>
    </citation>
    <scope>NUCLEOTIDE SEQUENCE [LARGE SCALE GENOMIC DNA]</scope>
    <source>
        <strain evidence="10">DRR0105</strain>
    </source>
</reference>
<evidence type="ECO:0000256" key="2">
    <source>
        <dbReference type="ARBA" id="ARBA00022525"/>
    </source>
</evidence>
<dbReference type="CDD" id="cd00094">
    <property type="entry name" value="HX"/>
    <property type="match status" value="1"/>
</dbReference>
<dbReference type="Proteomes" id="UP001474421">
    <property type="component" value="Unassembled WGS sequence"/>
</dbReference>
<dbReference type="PROSITE" id="PS50958">
    <property type="entry name" value="SMB_2"/>
    <property type="match status" value="1"/>
</dbReference>
<dbReference type="EMBL" id="JAOTOJ010000001">
    <property type="protein sequence ID" value="KAK9412680.1"/>
    <property type="molecule type" value="Genomic_DNA"/>
</dbReference>
<comment type="subcellular location">
    <subcellularLocation>
        <location evidence="1">Secreted</location>
    </subcellularLocation>
</comment>
<organism evidence="10 11">
    <name type="scientific">Crotalus adamanteus</name>
    <name type="common">Eastern diamondback rattlesnake</name>
    <dbReference type="NCBI Taxonomy" id="8729"/>
    <lineage>
        <taxon>Eukaryota</taxon>
        <taxon>Metazoa</taxon>
        <taxon>Chordata</taxon>
        <taxon>Craniata</taxon>
        <taxon>Vertebrata</taxon>
        <taxon>Euteleostomi</taxon>
        <taxon>Lepidosauria</taxon>
        <taxon>Squamata</taxon>
        <taxon>Bifurcata</taxon>
        <taxon>Unidentata</taxon>
        <taxon>Episquamata</taxon>
        <taxon>Toxicofera</taxon>
        <taxon>Serpentes</taxon>
        <taxon>Colubroidea</taxon>
        <taxon>Viperidae</taxon>
        <taxon>Crotalinae</taxon>
        <taxon>Crotalus</taxon>
    </lineage>
</organism>
<proteinExistence type="predicted"/>
<dbReference type="GO" id="GO:0005615">
    <property type="term" value="C:extracellular space"/>
    <property type="evidence" value="ECO:0007669"/>
    <property type="project" value="TreeGrafter"/>
</dbReference>
<evidence type="ECO:0000256" key="5">
    <source>
        <dbReference type="ARBA" id="ARBA00023157"/>
    </source>
</evidence>
<name>A0AAW1CIF7_CROAD</name>
<gene>
    <name evidence="10" type="ORF">NXF25_003855</name>
</gene>
<comment type="caution">
    <text evidence="10">The sequence shown here is derived from an EMBL/GenBank/DDBJ whole genome shotgun (WGS) entry which is preliminary data.</text>
</comment>
<dbReference type="SUPFAM" id="SSF90188">
    <property type="entry name" value="Somatomedin B domain"/>
    <property type="match status" value="1"/>
</dbReference>
<dbReference type="GO" id="GO:0050840">
    <property type="term" value="F:extracellular matrix binding"/>
    <property type="evidence" value="ECO:0007669"/>
    <property type="project" value="TreeGrafter"/>
</dbReference>
<feature type="repeat" description="Hemopexin" evidence="7">
    <location>
        <begin position="305"/>
        <end position="362"/>
    </location>
</feature>
<dbReference type="InterPro" id="IPR001212">
    <property type="entry name" value="Somatomedin_B_dom"/>
</dbReference>
<evidence type="ECO:0000256" key="8">
    <source>
        <dbReference type="SAM" id="MobiDB-lite"/>
    </source>
</evidence>
<evidence type="ECO:0000256" key="4">
    <source>
        <dbReference type="ARBA" id="ARBA00022737"/>
    </source>
</evidence>
<dbReference type="Gene3D" id="2.110.10.10">
    <property type="entry name" value="Hemopexin-like domain"/>
    <property type="match status" value="2"/>
</dbReference>
<dbReference type="PRINTS" id="PR00022">
    <property type="entry name" value="SOMATOMEDINB"/>
</dbReference>
<dbReference type="Pfam" id="PF00045">
    <property type="entry name" value="Hemopexin"/>
    <property type="match status" value="2"/>
</dbReference>
<feature type="region of interest" description="Disordered" evidence="8">
    <location>
        <begin position="413"/>
        <end position="441"/>
    </location>
</feature>
<evidence type="ECO:0000256" key="7">
    <source>
        <dbReference type="PROSITE-ProRule" id="PRU01011"/>
    </source>
</evidence>
<evidence type="ECO:0000313" key="10">
    <source>
        <dbReference type="EMBL" id="KAK9412680.1"/>
    </source>
</evidence>
<dbReference type="PANTHER" id="PTHR22917">
    <property type="entry name" value="HEMOPEXIN DOMAIN-CONTAINING PROTEIN"/>
    <property type="match status" value="1"/>
</dbReference>
<dbReference type="InterPro" id="IPR036024">
    <property type="entry name" value="Somatomedin_B-like_dom_sf"/>
</dbReference>
<dbReference type="InterPro" id="IPR036375">
    <property type="entry name" value="Hemopexin-like_dom_sf"/>
</dbReference>
<dbReference type="GO" id="GO:0030247">
    <property type="term" value="F:polysaccharide binding"/>
    <property type="evidence" value="ECO:0007669"/>
    <property type="project" value="InterPro"/>
</dbReference>
<dbReference type="AlphaFoldDB" id="A0AAW1CIF7"/>
<dbReference type="PROSITE" id="PS00524">
    <property type="entry name" value="SMB_1"/>
    <property type="match status" value="1"/>
</dbReference>
<feature type="compositionally biased region" description="Basic residues" evidence="8">
    <location>
        <begin position="420"/>
        <end position="441"/>
    </location>
</feature>
<keyword evidence="4" id="KW-0677">Repeat</keyword>
<dbReference type="InterPro" id="IPR020436">
    <property type="entry name" value="SMB_chordata"/>
</dbReference>
<dbReference type="GO" id="GO:0005178">
    <property type="term" value="F:integrin binding"/>
    <property type="evidence" value="ECO:0007669"/>
    <property type="project" value="TreeGrafter"/>
</dbReference>
<keyword evidence="11" id="KW-1185">Reference proteome</keyword>
<keyword evidence="5" id="KW-1015">Disulfide bond</keyword>
<feature type="region of interest" description="Disordered" evidence="8">
    <location>
        <begin position="9"/>
        <end position="45"/>
    </location>
</feature>
<dbReference type="GO" id="GO:0005044">
    <property type="term" value="F:scavenger receptor activity"/>
    <property type="evidence" value="ECO:0007669"/>
    <property type="project" value="InterPro"/>
</dbReference>
<dbReference type="GO" id="GO:0033627">
    <property type="term" value="P:cell adhesion mediated by integrin"/>
    <property type="evidence" value="ECO:0007669"/>
    <property type="project" value="TreeGrafter"/>
</dbReference>
<feature type="region of interest" description="Disordered" evidence="8">
    <location>
        <begin position="180"/>
        <end position="207"/>
    </location>
</feature>
<feature type="domain" description="SMB" evidence="9">
    <location>
        <begin position="73"/>
        <end position="116"/>
    </location>
</feature>
<dbReference type="InterPro" id="IPR051298">
    <property type="entry name" value="Heme_transport/Cell_adhesion"/>
</dbReference>
<evidence type="ECO:0000313" key="11">
    <source>
        <dbReference type="Proteomes" id="UP001474421"/>
    </source>
</evidence>
<dbReference type="Gene3D" id="4.10.410.20">
    <property type="match status" value="1"/>
</dbReference>
<dbReference type="Pfam" id="PF01033">
    <property type="entry name" value="Somatomedin_B"/>
    <property type="match status" value="1"/>
</dbReference>
<feature type="repeat" description="Hemopexin" evidence="7">
    <location>
        <begin position="458"/>
        <end position="517"/>
    </location>
</feature>
<dbReference type="InterPro" id="IPR000585">
    <property type="entry name" value="Hemopexin-like_dom"/>
</dbReference>
<evidence type="ECO:0000259" key="9">
    <source>
        <dbReference type="PROSITE" id="PS50958"/>
    </source>
</evidence>
<keyword evidence="2" id="KW-0964">Secreted</keyword>
<keyword evidence="6" id="KW-0325">Glycoprotein</keyword>
<evidence type="ECO:0000256" key="3">
    <source>
        <dbReference type="ARBA" id="ARBA00022729"/>
    </source>
</evidence>
<accession>A0AAW1CIF7</accession>
<evidence type="ECO:0000256" key="1">
    <source>
        <dbReference type="ARBA" id="ARBA00004613"/>
    </source>
</evidence>
<dbReference type="GO" id="GO:0007160">
    <property type="term" value="P:cell-matrix adhesion"/>
    <property type="evidence" value="ECO:0007669"/>
    <property type="project" value="TreeGrafter"/>
</dbReference>